<sequence>MVSSINSKGSMILEIERIGLMPSNHSDHAEAFRIHYLSDGLKVVGFIVKPKEIPGKAPLIIYNRGGAEDRSLIEIRQLSTFFSFLAKKGYVVLASQYRGNDGGEGQDRWGGDDIHM</sequence>
<dbReference type="EMBL" id="JAVDSB010000001">
    <property type="protein sequence ID" value="MDR6550334.1"/>
    <property type="molecule type" value="Genomic_DNA"/>
</dbReference>
<evidence type="ECO:0000313" key="1">
    <source>
        <dbReference type="EMBL" id="MDR6550334.1"/>
    </source>
</evidence>
<proteinExistence type="predicted"/>
<gene>
    <name evidence="1" type="ORF">J2736_001517</name>
</gene>
<dbReference type="InterPro" id="IPR029058">
    <property type="entry name" value="AB_hydrolase_fold"/>
</dbReference>
<dbReference type="Gene3D" id="3.40.50.1820">
    <property type="entry name" value="alpha/beta hydrolase"/>
    <property type="match status" value="1"/>
</dbReference>
<keyword evidence="2" id="KW-1185">Reference proteome</keyword>
<organism evidence="1 2">
    <name type="scientific">Paenibacillus qinlingensis</name>
    <dbReference type="NCBI Taxonomy" id="1837343"/>
    <lineage>
        <taxon>Bacteria</taxon>
        <taxon>Bacillati</taxon>
        <taxon>Bacillota</taxon>
        <taxon>Bacilli</taxon>
        <taxon>Bacillales</taxon>
        <taxon>Paenibacillaceae</taxon>
        <taxon>Paenibacillus</taxon>
    </lineage>
</organism>
<keyword evidence="1" id="KW-0031">Aminopeptidase</keyword>
<name>A0ABU1NSB0_9BACL</name>
<dbReference type="Proteomes" id="UP001267290">
    <property type="component" value="Unassembled WGS sequence"/>
</dbReference>
<dbReference type="SUPFAM" id="SSF53474">
    <property type="entry name" value="alpha/beta-Hydrolases"/>
    <property type="match status" value="1"/>
</dbReference>
<dbReference type="RefSeq" id="WP_310224903.1">
    <property type="nucleotide sequence ID" value="NZ_JAVDSB010000001.1"/>
</dbReference>
<reference evidence="1 2" key="1">
    <citation type="submission" date="2023-07" db="EMBL/GenBank/DDBJ databases">
        <title>Sorghum-associated microbial communities from plants grown in Nebraska, USA.</title>
        <authorList>
            <person name="Schachtman D."/>
        </authorList>
    </citation>
    <scope>NUCLEOTIDE SEQUENCE [LARGE SCALE GENOMIC DNA]</scope>
    <source>
        <strain evidence="1 2">CC258</strain>
    </source>
</reference>
<comment type="caution">
    <text evidence="1">The sequence shown here is derived from an EMBL/GenBank/DDBJ whole genome shotgun (WGS) entry which is preliminary data.</text>
</comment>
<evidence type="ECO:0000313" key="2">
    <source>
        <dbReference type="Proteomes" id="UP001267290"/>
    </source>
</evidence>
<dbReference type="GO" id="GO:0004177">
    <property type="term" value="F:aminopeptidase activity"/>
    <property type="evidence" value="ECO:0007669"/>
    <property type="project" value="UniProtKB-KW"/>
</dbReference>
<accession>A0ABU1NSB0</accession>
<keyword evidence="1" id="KW-0645">Protease</keyword>
<keyword evidence="1" id="KW-0378">Hydrolase</keyword>
<protein>
    <submittedName>
        <fullName evidence="1">Dipeptidyl aminopeptidase/acylaminoacyl peptidase</fullName>
    </submittedName>
</protein>